<feature type="compositionally biased region" description="Low complexity" evidence="4">
    <location>
        <begin position="338"/>
        <end position="353"/>
    </location>
</feature>
<feature type="region of interest" description="Disordered" evidence="4">
    <location>
        <begin position="66"/>
        <end position="89"/>
    </location>
</feature>
<feature type="compositionally biased region" description="Pro residues" evidence="4">
    <location>
        <begin position="1"/>
        <end position="10"/>
    </location>
</feature>
<dbReference type="InterPro" id="IPR018731">
    <property type="entry name" value="Atg13_N"/>
</dbReference>
<dbReference type="GO" id="GO:1990316">
    <property type="term" value="C:Atg1/ULK1 kinase complex"/>
    <property type="evidence" value="ECO:0007669"/>
    <property type="project" value="InterPro"/>
</dbReference>
<evidence type="ECO:0000256" key="1">
    <source>
        <dbReference type="ARBA" id="ARBA00005246"/>
    </source>
</evidence>
<feature type="region of interest" description="Disordered" evidence="4">
    <location>
        <begin position="741"/>
        <end position="767"/>
    </location>
</feature>
<feature type="region of interest" description="Disordered" evidence="4">
    <location>
        <begin position="1"/>
        <end position="43"/>
    </location>
</feature>
<dbReference type="InterPro" id="IPR040182">
    <property type="entry name" value="ATG13"/>
</dbReference>
<sequence length="929" mass="101297">MTFPGTPPASYPSGATQPNPRSYSSSPIAPVGPSTSSSSGTRNNKLDHIIQNFYTKTVQVIVQARVSPDSDRHGKCSSTSSTTSASSSSKNKMNKWFNIATQDAEFLREDLKYWRSRAIQSMDREPPPLILDIYLDTSDLTPNHSLMLAIDRARFNKVDLPYSTNRILLERWTLSLNHPLPDFPVDLPNLYKRSIIFFRALYSFVRLLPGHELHRRLSKYGQQLNELSLGHRLSSTIINDKSELSLDKPILDGNARDTHKYEFSDVVTPLGIFKLQVQYRKNCDFRVEDSERDLSARMMDLHEQFFTPTMDKHKQEQRPRSAVFYDEQEEASQRAVHRFSSSFAPRPSSAAAATSDSREQRQRRTSIGLRGSPTGSLKDTILSRAAQHQQQHQQQPSPIDTSTHAPITIGSPLSKRLSAPHTSPFKTPSLSSSPQAEIMFSRSGEGMIGRPQASLSDRVRSTTTMADAGSSGSMRSRIEFSPSFDKLREHTRSPSRTDLTRRWSRTSDHSSINLDMDDTGLEEFMRLAAATPELKMFQSRNYTSQFMDTDSGGGGGGGGNISPTYDNSAGGMATSGSGGGGASASIHRSKKALSHFRSLRDAHNTLSESMTSSVLARSGGGDTPSSPTTAAGMAGGVSLGSSTSSSTGRSYMPVVSSPLHATESPSSEDLRNQQHRHSDPSARIIHQRHHSLSQQQLRPGSNSSSTSLDRSPPAFASYPKDRHHDELRRLCEEDMMGDHVVSTSDGGGSGGVANHSGGSRRYRGNSLISDDAGTEIRRQESMNSLREHRTSIVDDDDSLVFKMSELGVEGGSGSGSSSLYQQQQQEAPPFAFSRTPIDPYNNNNNNARDYSQCLTIGTNPGGGGGNSNAGGGSSCNSSAANVDHVAHPTLRRIGSSTSLRQQPSSMATVVEEEEKSASSSASEDIHPTR</sequence>
<feature type="compositionally biased region" description="Polar residues" evidence="4">
    <location>
        <begin position="894"/>
        <end position="907"/>
    </location>
</feature>
<dbReference type="PANTHER" id="PTHR13430:SF4">
    <property type="entry name" value="AUTOPHAGY-RELATED PROTEIN 13"/>
    <property type="match status" value="1"/>
</dbReference>
<feature type="compositionally biased region" description="Polar residues" evidence="4">
    <location>
        <begin position="604"/>
        <end position="615"/>
    </location>
</feature>
<dbReference type="InterPro" id="IPR036570">
    <property type="entry name" value="HORMA_dom_sf"/>
</dbReference>
<dbReference type="Gene3D" id="3.30.900.10">
    <property type="entry name" value="HORMA domain"/>
    <property type="match status" value="1"/>
</dbReference>
<dbReference type="GO" id="GO:0034727">
    <property type="term" value="P:piecemeal microautophagy of the nucleus"/>
    <property type="evidence" value="ECO:0007669"/>
    <property type="project" value="TreeGrafter"/>
</dbReference>
<feature type="region of interest" description="Disordered" evidence="4">
    <location>
        <begin position="604"/>
        <end position="722"/>
    </location>
</feature>
<accession>A0AAD7UXI6</accession>
<feature type="compositionally biased region" description="Polar residues" evidence="4">
    <location>
        <begin position="461"/>
        <end position="474"/>
    </location>
</feature>
<protein>
    <recommendedName>
        <fullName evidence="3">Autophagy-related protein 13</fullName>
    </recommendedName>
</protein>
<dbReference type="AlphaFoldDB" id="A0AAD7UXI6"/>
<feature type="compositionally biased region" description="Low complexity" evidence="4">
    <location>
        <begin position="77"/>
        <end position="89"/>
    </location>
</feature>
<reference evidence="6 7" key="1">
    <citation type="submission" date="2023-03" db="EMBL/GenBank/DDBJ databases">
        <title>Genome sequence of Lichtheimia ornata CBS 291.66.</title>
        <authorList>
            <person name="Mohabir J.T."/>
            <person name="Shea T.P."/>
            <person name="Kurbessoian T."/>
            <person name="Berby B."/>
            <person name="Fontaine J."/>
            <person name="Livny J."/>
            <person name="Gnirke A."/>
            <person name="Stajich J.E."/>
            <person name="Cuomo C.A."/>
        </authorList>
    </citation>
    <scope>NUCLEOTIDE SEQUENCE [LARGE SCALE GENOMIC DNA]</scope>
    <source>
        <strain evidence="6">CBS 291.66</strain>
    </source>
</reference>
<dbReference type="GO" id="GO:0000407">
    <property type="term" value="C:phagophore assembly site"/>
    <property type="evidence" value="ECO:0007669"/>
    <property type="project" value="TreeGrafter"/>
</dbReference>
<keyword evidence="7" id="KW-1185">Reference proteome</keyword>
<dbReference type="Proteomes" id="UP001234581">
    <property type="component" value="Unassembled WGS sequence"/>
</dbReference>
<dbReference type="GO" id="GO:0005829">
    <property type="term" value="C:cytosol"/>
    <property type="evidence" value="ECO:0007669"/>
    <property type="project" value="TreeGrafter"/>
</dbReference>
<feature type="compositionally biased region" description="Basic and acidic residues" evidence="4">
    <location>
        <begin position="668"/>
        <end position="680"/>
    </location>
</feature>
<feature type="compositionally biased region" description="Low complexity" evidence="4">
    <location>
        <begin position="639"/>
        <end position="650"/>
    </location>
</feature>
<feature type="region of interest" description="Disordered" evidence="4">
    <location>
        <begin position="546"/>
        <end position="586"/>
    </location>
</feature>
<dbReference type="Pfam" id="PF10033">
    <property type="entry name" value="ATG13"/>
    <property type="match status" value="1"/>
</dbReference>
<feature type="compositionally biased region" description="Polar residues" evidence="4">
    <location>
        <begin position="699"/>
        <end position="709"/>
    </location>
</feature>
<feature type="compositionally biased region" description="Polar residues" evidence="4">
    <location>
        <begin position="13"/>
        <end position="27"/>
    </location>
</feature>
<dbReference type="GeneID" id="83216547"/>
<dbReference type="EMBL" id="JARTCD010000052">
    <property type="protein sequence ID" value="KAJ8655105.1"/>
    <property type="molecule type" value="Genomic_DNA"/>
</dbReference>
<evidence type="ECO:0000256" key="2">
    <source>
        <dbReference type="ARBA" id="ARBA00023006"/>
    </source>
</evidence>
<feature type="domain" description="Autophagy-related protein 13 N-terminal" evidence="5">
    <location>
        <begin position="50"/>
        <end position="285"/>
    </location>
</feature>
<dbReference type="RefSeq" id="XP_058340018.1">
    <property type="nucleotide sequence ID" value="XM_058489137.1"/>
</dbReference>
<feature type="compositionally biased region" description="Polar residues" evidence="4">
    <location>
        <begin position="396"/>
        <end position="405"/>
    </location>
</feature>
<evidence type="ECO:0000256" key="4">
    <source>
        <dbReference type="SAM" id="MobiDB-lite"/>
    </source>
</evidence>
<comment type="similarity">
    <text evidence="1 3">Belongs to the ATG13 family. Fungi subfamily.</text>
</comment>
<organism evidence="6 7">
    <name type="scientific">Lichtheimia ornata</name>
    <dbReference type="NCBI Taxonomy" id="688661"/>
    <lineage>
        <taxon>Eukaryota</taxon>
        <taxon>Fungi</taxon>
        <taxon>Fungi incertae sedis</taxon>
        <taxon>Mucoromycota</taxon>
        <taxon>Mucoromycotina</taxon>
        <taxon>Mucoromycetes</taxon>
        <taxon>Mucorales</taxon>
        <taxon>Lichtheimiaceae</taxon>
        <taxon>Lichtheimia</taxon>
    </lineage>
</organism>
<evidence type="ECO:0000256" key="3">
    <source>
        <dbReference type="RuleBase" id="RU361214"/>
    </source>
</evidence>
<proteinExistence type="inferred from homology"/>
<dbReference type="GO" id="GO:0000423">
    <property type="term" value="P:mitophagy"/>
    <property type="evidence" value="ECO:0007669"/>
    <property type="project" value="TreeGrafter"/>
</dbReference>
<feature type="region of interest" description="Disordered" evidence="4">
    <location>
        <begin position="886"/>
        <end position="929"/>
    </location>
</feature>
<evidence type="ECO:0000259" key="5">
    <source>
        <dbReference type="Pfam" id="PF10033"/>
    </source>
</evidence>
<feature type="region of interest" description="Disordered" evidence="4">
    <location>
        <begin position="326"/>
        <end position="477"/>
    </location>
</feature>
<feature type="compositionally biased region" description="Gly residues" evidence="4">
    <location>
        <begin position="551"/>
        <end position="560"/>
    </location>
</feature>
<gene>
    <name evidence="6" type="ORF">O0I10_009140</name>
</gene>
<evidence type="ECO:0000313" key="6">
    <source>
        <dbReference type="EMBL" id="KAJ8655105.1"/>
    </source>
</evidence>
<feature type="compositionally biased region" description="Polar residues" evidence="4">
    <location>
        <begin position="420"/>
        <end position="435"/>
    </location>
</feature>
<dbReference type="GO" id="GO:0034497">
    <property type="term" value="P:protein localization to phagophore assembly site"/>
    <property type="evidence" value="ECO:0007669"/>
    <property type="project" value="TreeGrafter"/>
</dbReference>
<dbReference type="PANTHER" id="PTHR13430">
    <property type="match status" value="1"/>
</dbReference>
<keyword evidence="2 3" id="KW-0072">Autophagy</keyword>
<comment type="caution">
    <text evidence="6">The sequence shown here is derived from an EMBL/GenBank/DDBJ whole genome shotgun (WGS) entry which is preliminary data.</text>
</comment>
<evidence type="ECO:0000313" key="7">
    <source>
        <dbReference type="Proteomes" id="UP001234581"/>
    </source>
</evidence>
<name>A0AAD7UXI6_9FUNG</name>